<dbReference type="VEuPathDB" id="FungiDB:MMYC01_207107"/>
<keyword evidence="3" id="KW-1185">Reference proteome</keyword>
<evidence type="ECO:0000259" key="1">
    <source>
        <dbReference type="PROSITE" id="PS50011"/>
    </source>
</evidence>
<dbReference type="SUPFAM" id="SSF56112">
    <property type="entry name" value="Protein kinase-like (PK-like)"/>
    <property type="match status" value="1"/>
</dbReference>
<organism evidence="2 3">
    <name type="scientific">Madurella mycetomatis</name>
    <dbReference type="NCBI Taxonomy" id="100816"/>
    <lineage>
        <taxon>Eukaryota</taxon>
        <taxon>Fungi</taxon>
        <taxon>Dikarya</taxon>
        <taxon>Ascomycota</taxon>
        <taxon>Pezizomycotina</taxon>
        <taxon>Sordariomycetes</taxon>
        <taxon>Sordariomycetidae</taxon>
        <taxon>Sordariales</taxon>
        <taxon>Sordariales incertae sedis</taxon>
        <taxon>Madurella</taxon>
    </lineage>
</organism>
<dbReference type="AlphaFoldDB" id="A0A175VW18"/>
<gene>
    <name evidence="2" type="ORF">MMYC01_207107</name>
</gene>
<dbReference type="PROSITE" id="PS50011">
    <property type="entry name" value="PROTEIN_KINASE_DOM"/>
    <property type="match status" value="1"/>
</dbReference>
<keyword evidence="2" id="KW-0808">Transferase</keyword>
<dbReference type="Gene3D" id="3.30.200.20">
    <property type="entry name" value="Phosphorylase Kinase, domain 1"/>
    <property type="match status" value="1"/>
</dbReference>
<name>A0A175VW18_9PEZI</name>
<feature type="domain" description="Protein kinase" evidence="1">
    <location>
        <begin position="3"/>
        <end position="201"/>
    </location>
</feature>
<dbReference type="EMBL" id="LCTW02000251">
    <property type="protein sequence ID" value="KXX75737.1"/>
    <property type="molecule type" value="Genomic_DNA"/>
</dbReference>
<accession>A0A175VW18</accession>
<sequence length="201" mass="22857">MRYELLVSLGSEGYGAVYRAMDRRARCLVAVKLTRGPDWHGNGRSWEKAGRNALMGEERILRKLSHAHIIECFHTEGWGSPTIRKVMELTEGDVGSLVGSEEDGYDVLLPRGFSTRYSKRWTTWIVLACRSYKTRIFTAPELFASPRVHKQSHKSDVWALYVTILWMLDRHKLQGLSEEMARADLAERATAAQMLAKLFGG</sequence>
<proteinExistence type="predicted"/>
<dbReference type="OrthoDB" id="4062651at2759"/>
<dbReference type="Proteomes" id="UP000078237">
    <property type="component" value="Unassembled WGS sequence"/>
</dbReference>
<dbReference type="InterPro" id="IPR000719">
    <property type="entry name" value="Prot_kinase_dom"/>
</dbReference>
<dbReference type="STRING" id="100816.A0A175VW18"/>
<dbReference type="GO" id="GO:0005524">
    <property type="term" value="F:ATP binding"/>
    <property type="evidence" value="ECO:0007669"/>
    <property type="project" value="InterPro"/>
</dbReference>
<comment type="caution">
    <text evidence="2">The sequence shown here is derived from an EMBL/GenBank/DDBJ whole genome shotgun (WGS) entry which is preliminary data.</text>
</comment>
<dbReference type="GO" id="GO:0004672">
    <property type="term" value="F:protein kinase activity"/>
    <property type="evidence" value="ECO:0007669"/>
    <property type="project" value="InterPro"/>
</dbReference>
<evidence type="ECO:0000313" key="2">
    <source>
        <dbReference type="EMBL" id="KXX75737.1"/>
    </source>
</evidence>
<reference evidence="2 3" key="1">
    <citation type="journal article" date="2016" name="Genome Announc.">
        <title>Genome Sequence of Madurella mycetomatis mm55, Isolated from a Human Mycetoma Case in Sudan.</title>
        <authorList>
            <person name="Smit S."/>
            <person name="Derks M.F."/>
            <person name="Bervoets S."/>
            <person name="Fahal A."/>
            <person name="van Leeuwen W."/>
            <person name="van Belkum A."/>
            <person name="van de Sande W.W."/>
        </authorList>
    </citation>
    <scope>NUCLEOTIDE SEQUENCE [LARGE SCALE GENOMIC DNA]</scope>
    <source>
        <strain evidence="3">mm55</strain>
    </source>
</reference>
<protein>
    <submittedName>
        <fullName evidence="2">Serine/threonine-protein kinase pkn5</fullName>
    </submittedName>
</protein>
<keyword evidence="2" id="KW-0418">Kinase</keyword>
<dbReference type="InterPro" id="IPR011009">
    <property type="entry name" value="Kinase-like_dom_sf"/>
</dbReference>
<evidence type="ECO:0000313" key="3">
    <source>
        <dbReference type="Proteomes" id="UP000078237"/>
    </source>
</evidence>
<dbReference type="SMART" id="SM00220">
    <property type="entry name" value="S_TKc"/>
    <property type="match status" value="1"/>
</dbReference>